<name>A0A2I0WGQ0_9ASPA</name>
<comment type="function">
    <text evidence="1">Plant non-specific lipid-transfer proteins transfer phospholipids as well as galactolipids across membranes. May play a role in wax or cutin deposition in the cell walls of expanding epidermal cells and certain secretory tissues.</text>
</comment>
<feature type="domain" description="Bifunctional inhibitor/plant lipid transfer protein/seed storage helical" evidence="3">
    <location>
        <begin position="120"/>
        <end position="204"/>
    </location>
</feature>
<dbReference type="PRINTS" id="PR00382">
    <property type="entry name" value="LIPIDTRNSFER"/>
</dbReference>
<dbReference type="InterPro" id="IPR000528">
    <property type="entry name" value="Plant_nsLTP"/>
</dbReference>
<dbReference type="Gene3D" id="1.10.110.10">
    <property type="entry name" value="Plant lipid-transfer and hydrophobic proteins"/>
    <property type="match status" value="1"/>
</dbReference>
<dbReference type="GO" id="GO:0006869">
    <property type="term" value="P:lipid transport"/>
    <property type="evidence" value="ECO:0007669"/>
    <property type="project" value="InterPro"/>
</dbReference>
<dbReference type="InterPro" id="IPR016140">
    <property type="entry name" value="Bifunc_inhib/LTP/seed_store"/>
</dbReference>
<reference evidence="4 5" key="2">
    <citation type="journal article" date="2017" name="Nature">
        <title>The Apostasia genome and the evolution of orchids.</title>
        <authorList>
            <person name="Zhang G.Q."/>
            <person name="Liu K.W."/>
            <person name="Li Z."/>
            <person name="Lohaus R."/>
            <person name="Hsiao Y.Y."/>
            <person name="Niu S.C."/>
            <person name="Wang J.Y."/>
            <person name="Lin Y.C."/>
            <person name="Xu Q."/>
            <person name="Chen L.J."/>
            <person name="Yoshida K."/>
            <person name="Fujiwara S."/>
            <person name="Wang Z.W."/>
            <person name="Zhang Y.Q."/>
            <person name="Mitsuda N."/>
            <person name="Wang M."/>
            <person name="Liu G.H."/>
            <person name="Pecoraro L."/>
            <person name="Huang H.X."/>
            <person name="Xiao X.J."/>
            <person name="Lin M."/>
            <person name="Wu X.Y."/>
            <person name="Wu W.L."/>
            <person name="Chen Y.Y."/>
            <person name="Chang S.B."/>
            <person name="Sakamoto S."/>
            <person name="Ohme-Takagi M."/>
            <person name="Yagi M."/>
            <person name="Zeng S.J."/>
            <person name="Shen C.Y."/>
            <person name="Yeh C.M."/>
            <person name="Luo Y.B."/>
            <person name="Tsai W.C."/>
            <person name="Van de Peer Y."/>
            <person name="Liu Z.J."/>
        </authorList>
    </citation>
    <scope>NUCLEOTIDE SEQUENCE [LARGE SCALE GENOMIC DNA]</scope>
    <source>
        <tissue evidence="4">The whole plant</tissue>
    </source>
</reference>
<gene>
    <name evidence="4" type="primary">MALD3</name>
    <name evidence="4" type="ORF">MA16_Dca005036</name>
</gene>
<feature type="transmembrane region" description="Helical" evidence="2">
    <location>
        <begin position="95"/>
        <end position="112"/>
    </location>
</feature>
<feature type="transmembrane region" description="Helical" evidence="2">
    <location>
        <begin position="55"/>
        <end position="75"/>
    </location>
</feature>
<sequence length="206" mass="21984">MGPFINHSARILETPLWLGRFVLLHFAPSSILHSSPLQCSFTETPPVTLQPPTTILPILAFIYPTPPLLILHRLVHSSSLYFLSTYHSSMARSTASMAVVFMVSFLLVSFFLHEASAITCGQVYSYLAQCIPYVRNNGPLAPACCAGVHSLNSAAKTTPDRQAACNCLKTLAGSISGLNPRAAAGIPGKCGVNVGYAISTSTDCTK</sequence>
<keyword evidence="2" id="KW-1133">Transmembrane helix</keyword>
<dbReference type="CDD" id="cd01960">
    <property type="entry name" value="nsLTP1"/>
    <property type="match status" value="1"/>
</dbReference>
<dbReference type="SMART" id="SM00499">
    <property type="entry name" value="AAI"/>
    <property type="match status" value="1"/>
</dbReference>
<dbReference type="GO" id="GO:0008289">
    <property type="term" value="F:lipid binding"/>
    <property type="evidence" value="ECO:0007669"/>
    <property type="project" value="UniProtKB-KW"/>
</dbReference>
<organism evidence="4 5">
    <name type="scientific">Dendrobium catenatum</name>
    <dbReference type="NCBI Taxonomy" id="906689"/>
    <lineage>
        <taxon>Eukaryota</taxon>
        <taxon>Viridiplantae</taxon>
        <taxon>Streptophyta</taxon>
        <taxon>Embryophyta</taxon>
        <taxon>Tracheophyta</taxon>
        <taxon>Spermatophyta</taxon>
        <taxon>Magnoliopsida</taxon>
        <taxon>Liliopsida</taxon>
        <taxon>Asparagales</taxon>
        <taxon>Orchidaceae</taxon>
        <taxon>Epidendroideae</taxon>
        <taxon>Malaxideae</taxon>
        <taxon>Dendrobiinae</taxon>
        <taxon>Dendrobium</taxon>
    </lineage>
</organism>
<evidence type="ECO:0000256" key="2">
    <source>
        <dbReference type="SAM" id="Phobius"/>
    </source>
</evidence>
<accession>A0A2I0WGQ0</accession>
<dbReference type="PANTHER" id="PTHR33076">
    <property type="entry name" value="NON-SPECIFIC LIPID-TRANSFER PROTEIN 2-RELATED"/>
    <property type="match status" value="1"/>
</dbReference>
<dbReference type="Pfam" id="PF00234">
    <property type="entry name" value="Tryp_alpha_amyl"/>
    <property type="match status" value="1"/>
</dbReference>
<keyword evidence="5" id="KW-1185">Reference proteome</keyword>
<evidence type="ECO:0000313" key="4">
    <source>
        <dbReference type="EMBL" id="PKU74845.1"/>
    </source>
</evidence>
<dbReference type="EMBL" id="KZ502668">
    <property type="protein sequence ID" value="PKU74845.1"/>
    <property type="molecule type" value="Genomic_DNA"/>
</dbReference>
<comment type="similarity">
    <text evidence="1">Belongs to the plant LTP family.</text>
</comment>
<dbReference type="InterPro" id="IPR036312">
    <property type="entry name" value="Bifun_inhib/LTP/seed_sf"/>
</dbReference>
<keyword evidence="1" id="KW-0446">Lipid-binding</keyword>
<keyword evidence="2" id="KW-0472">Membrane</keyword>
<dbReference type="Proteomes" id="UP000233837">
    <property type="component" value="Unassembled WGS sequence"/>
</dbReference>
<dbReference type="SUPFAM" id="SSF47699">
    <property type="entry name" value="Bifunctional inhibitor/lipid-transfer protein/seed storage 2S albumin"/>
    <property type="match status" value="1"/>
</dbReference>
<reference evidence="4 5" key="1">
    <citation type="journal article" date="2016" name="Sci. Rep.">
        <title>The Dendrobium catenatum Lindl. genome sequence provides insights into polysaccharide synthase, floral development and adaptive evolution.</title>
        <authorList>
            <person name="Zhang G.Q."/>
            <person name="Xu Q."/>
            <person name="Bian C."/>
            <person name="Tsai W.C."/>
            <person name="Yeh C.M."/>
            <person name="Liu K.W."/>
            <person name="Yoshida K."/>
            <person name="Zhang L.S."/>
            <person name="Chang S.B."/>
            <person name="Chen F."/>
            <person name="Shi Y."/>
            <person name="Su Y.Y."/>
            <person name="Zhang Y.Q."/>
            <person name="Chen L.J."/>
            <person name="Yin Y."/>
            <person name="Lin M."/>
            <person name="Huang H."/>
            <person name="Deng H."/>
            <person name="Wang Z.W."/>
            <person name="Zhu S.L."/>
            <person name="Zhao X."/>
            <person name="Deng C."/>
            <person name="Niu S.C."/>
            <person name="Huang J."/>
            <person name="Wang M."/>
            <person name="Liu G.H."/>
            <person name="Yang H.J."/>
            <person name="Xiao X.J."/>
            <person name="Hsiao Y.Y."/>
            <person name="Wu W.L."/>
            <person name="Chen Y.Y."/>
            <person name="Mitsuda N."/>
            <person name="Ohme-Takagi M."/>
            <person name="Luo Y.B."/>
            <person name="Van de Peer Y."/>
            <person name="Liu Z.J."/>
        </authorList>
    </citation>
    <scope>NUCLEOTIDE SEQUENCE [LARGE SCALE GENOMIC DNA]</scope>
    <source>
        <tissue evidence="4">The whole plant</tissue>
    </source>
</reference>
<evidence type="ECO:0000259" key="3">
    <source>
        <dbReference type="SMART" id="SM00499"/>
    </source>
</evidence>
<proteinExistence type="inferred from homology"/>
<protein>
    <recommendedName>
        <fullName evidence="1">Non-specific lipid-transfer protein</fullName>
    </recommendedName>
</protein>
<dbReference type="AlphaFoldDB" id="A0A2I0WGQ0"/>
<evidence type="ECO:0000313" key="5">
    <source>
        <dbReference type="Proteomes" id="UP000233837"/>
    </source>
</evidence>
<keyword evidence="2" id="KW-0812">Transmembrane</keyword>
<evidence type="ECO:0000256" key="1">
    <source>
        <dbReference type="RuleBase" id="RU000628"/>
    </source>
</evidence>
<keyword evidence="1" id="KW-0813">Transport</keyword>